<keyword evidence="3" id="KW-1185">Reference proteome</keyword>
<dbReference type="OrthoDB" id="8374816at2"/>
<dbReference type="AlphaFoldDB" id="A0A1H8W0N4"/>
<gene>
    <name evidence="2" type="ORF">SAMN05444123_110103</name>
</gene>
<evidence type="ECO:0000256" key="1">
    <source>
        <dbReference type="SAM" id="Phobius"/>
    </source>
</evidence>
<proteinExistence type="predicted"/>
<feature type="transmembrane region" description="Helical" evidence="1">
    <location>
        <begin position="41"/>
        <end position="58"/>
    </location>
</feature>
<dbReference type="RefSeq" id="WP_011502882.1">
    <property type="nucleotide sequence ID" value="NZ_FODT01000010.1"/>
</dbReference>
<organism evidence="2 3">
    <name type="scientific">Rhodopseudomonas pseudopalustris</name>
    <dbReference type="NCBI Taxonomy" id="1513892"/>
    <lineage>
        <taxon>Bacteria</taxon>
        <taxon>Pseudomonadati</taxon>
        <taxon>Pseudomonadota</taxon>
        <taxon>Alphaproteobacteria</taxon>
        <taxon>Hyphomicrobiales</taxon>
        <taxon>Nitrobacteraceae</taxon>
        <taxon>Rhodopseudomonas</taxon>
    </lineage>
</organism>
<keyword evidence="1" id="KW-1133">Transmembrane helix</keyword>
<accession>A0A1H8W0N4</accession>
<keyword evidence="1" id="KW-0472">Membrane</keyword>
<dbReference type="Proteomes" id="UP000199615">
    <property type="component" value="Unassembled WGS sequence"/>
</dbReference>
<keyword evidence="1" id="KW-0812">Transmembrane</keyword>
<reference evidence="3" key="1">
    <citation type="submission" date="2016-10" db="EMBL/GenBank/DDBJ databases">
        <authorList>
            <person name="Varghese N."/>
            <person name="Submissions S."/>
        </authorList>
    </citation>
    <scope>NUCLEOTIDE SEQUENCE [LARGE SCALE GENOMIC DNA]</scope>
    <source>
        <strain evidence="3">DSM 123</strain>
    </source>
</reference>
<dbReference type="EMBL" id="FODT01000010">
    <property type="protein sequence ID" value="SEP21222.1"/>
    <property type="molecule type" value="Genomic_DNA"/>
</dbReference>
<sequence>MRTLFLTIGIIAVLMGLVWTGQGLGYINWPESSFMLKQTQWAYYGATTAIGGLVLILISRKA</sequence>
<protein>
    <submittedName>
        <fullName evidence="2">Uncharacterized protein</fullName>
    </submittedName>
</protein>
<name>A0A1H8W0N4_9BRAD</name>
<evidence type="ECO:0000313" key="3">
    <source>
        <dbReference type="Proteomes" id="UP000199615"/>
    </source>
</evidence>
<evidence type="ECO:0000313" key="2">
    <source>
        <dbReference type="EMBL" id="SEP21222.1"/>
    </source>
</evidence>